<evidence type="ECO:0000256" key="1">
    <source>
        <dbReference type="SAM" id="MobiDB-lite"/>
    </source>
</evidence>
<dbReference type="PANTHER" id="PTHR43681:SF1">
    <property type="entry name" value="SARCALUMENIN"/>
    <property type="match status" value="1"/>
</dbReference>
<evidence type="ECO:0000313" key="4">
    <source>
        <dbReference type="Proteomes" id="UP001217485"/>
    </source>
</evidence>
<dbReference type="Proteomes" id="UP001217485">
    <property type="component" value="Unassembled WGS sequence"/>
</dbReference>
<gene>
    <name evidence="3" type="ORF">POL72_29245</name>
</gene>
<dbReference type="RefSeq" id="WP_272099266.1">
    <property type="nucleotide sequence ID" value="NZ_JAQNDK010000003.1"/>
</dbReference>
<feature type="region of interest" description="Disordered" evidence="1">
    <location>
        <begin position="802"/>
        <end position="824"/>
    </location>
</feature>
<dbReference type="PANTHER" id="PTHR43681">
    <property type="entry name" value="TRANSMEMBRANE GTPASE FZO"/>
    <property type="match status" value="1"/>
</dbReference>
<comment type="caution">
    <text evidence="3">The sequence shown here is derived from an EMBL/GenBank/DDBJ whole genome shotgun (WGS) entry which is preliminary data.</text>
</comment>
<dbReference type="InterPro" id="IPR051943">
    <property type="entry name" value="TRAFAC_Dynamin-like_GTPase"/>
</dbReference>
<keyword evidence="4" id="KW-1185">Reference proteome</keyword>
<accession>A0ABT5C630</accession>
<reference evidence="3 4" key="1">
    <citation type="submission" date="2023-01" db="EMBL/GenBank/DDBJ databases">
        <title>Minimal conservation of predation-associated metabolite biosynthetic gene clusters underscores biosynthetic potential of Myxococcota including descriptions for ten novel species: Archangium lansinium sp. nov., Myxococcus landrumus sp. nov., Nannocystis bai.</title>
        <authorList>
            <person name="Ahearne A."/>
            <person name="Stevens C."/>
            <person name="Dowd S."/>
        </authorList>
    </citation>
    <scope>NUCLEOTIDE SEQUENCE [LARGE SCALE GENOMIC DNA]</scope>
    <source>
        <strain evidence="3 4">WIWO2</strain>
    </source>
</reference>
<proteinExistence type="predicted"/>
<dbReference type="InterPro" id="IPR045063">
    <property type="entry name" value="Dynamin_N"/>
</dbReference>
<dbReference type="Gene3D" id="3.40.50.300">
    <property type="entry name" value="P-loop containing nucleotide triphosphate hydrolases"/>
    <property type="match status" value="1"/>
</dbReference>
<dbReference type="CDD" id="cd09912">
    <property type="entry name" value="DLP_2"/>
    <property type="match status" value="1"/>
</dbReference>
<protein>
    <submittedName>
        <fullName evidence="3">Dynamin family protein</fullName>
    </submittedName>
</protein>
<evidence type="ECO:0000313" key="3">
    <source>
        <dbReference type="EMBL" id="MDC0681860.1"/>
    </source>
</evidence>
<dbReference type="EMBL" id="JAQNDK010000003">
    <property type="protein sequence ID" value="MDC0681860.1"/>
    <property type="molecule type" value="Genomic_DNA"/>
</dbReference>
<dbReference type="SUPFAM" id="SSF52540">
    <property type="entry name" value="P-loop containing nucleoside triphosphate hydrolases"/>
    <property type="match status" value="1"/>
</dbReference>
<dbReference type="InterPro" id="IPR027417">
    <property type="entry name" value="P-loop_NTPase"/>
</dbReference>
<feature type="domain" description="Dynamin N-terminal" evidence="2">
    <location>
        <begin position="458"/>
        <end position="597"/>
    </location>
</feature>
<sequence>MARLVEALNRFFGRVEILALGLENERSAAEAALAKGMPLEAREHARTILSVLPDSAVGLALWADAAEDAWLDQEVVAALTDLAKRVPWRADVWLRLGRAGQRVGWDGARDAIERATSAPEERDAARLALLDLSDLDLAAGDPARAQRWLDRIPAPLTTVPDRDVALRRAECALAYGDLDGARAAAEILGEPTAIEGRAALVLARLALAEASAAAASSAAGSSAALPPAVVGRALDLGLRALVLDVPGAAELCAALVAASRDVLVVDRVRRVVRAAGALDEPTWAAAFAFAEGRRDDARQALARGLSAGDSAAAAALLRMAVETRDLGALDALVARGEAKAKAKDAGEEPRGAAAPPLPPDLVRLRDAAAMASAGQGSGALDALDAVTGEGAAWADDMRRAIAQAWVPPADGPAGARAAAAWSDVLRELARTAKLLDRLDLLAAIEALAVERERPLRAAVVGEFNAGKSTFLNALLGEDVAPTGVLPTTATLHWVAWAPDPFARIVVRGGQDRVVPHAALKDTLRALAAAGDKVARVFIYAPIERLKRVEILDTPGFNAPDPDHIAEARRAFDEAHVAIWLLDAPQAMKESERRVLSEISALGVPVQILANKADRLKPDALETVLAHVRDSLAASSIASLTPPIAFSARLSLKGRLGDEAALAASGWAEVEALFAEQIVDASDALRERALRRKAGRIAAELAQTASARAAEDREAGRRARAEADRLRASAAYLRRERRALAAAIDKALEPARRELASDLRPIAALPEERKRTDASVRAYVQERLVARLSWPLSAEIARAARAGAEPAARGARGASGADEGGAAPSPRAAAHVRAVLMGMVAVHDAPDELAARPIEGVVEAAIDAFAMALSAEAEAPVPPPASAAVELRAQALRAAFEARVTTASA</sequence>
<dbReference type="Pfam" id="PF00350">
    <property type="entry name" value="Dynamin_N"/>
    <property type="match status" value="1"/>
</dbReference>
<organism evidence="3 4">
    <name type="scientific">Sorangium atrum</name>
    <dbReference type="NCBI Taxonomy" id="2995308"/>
    <lineage>
        <taxon>Bacteria</taxon>
        <taxon>Pseudomonadati</taxon>
        <taxon>Myxococcota</taxon>
        <taxon>Polyangia</taxon>
        <taxon>Polyangiales</taxon>
        <taxon>Polyangiaceae</taxon>
        <taxon>Sorangium</taxon>
    </lineage>
</organism>
<name>A0ABT5C630_9BACT</name>
<evidence type="ECO:0000259" key="2">
    <source>
        <dbReference type="Pfam" id="PF00350"/>
    </source>
</evidence>